<dbReference type="OrthoDB" id="6947307at2"/>
<reference evidence="2 3" key="1">
    <citation type="submission" date="2019-09" db="EMBL/GenBank/DDBJ databases">
        <authorList>
            <person name="Chandra G."/>
            <person name="Truman W A."/>
        </authorList>
    </citation>
    <scope>NUCLEOTIDE SEQUENCE [LARGE SCALE GENOMIC DNA]</scope>
    <source>
        <strain evidence="2">PS833</strain>
    </source>
</reference>
<evidence type="ECO:0000259" key="1">
    <source>
        <dbReference type="Pfam" id="PF22016"/>
    </source>
</evidence>
<dbReference type="Pfam" id="PF22016">
    <property type="entry name" value="DUF6933"/>
    <property type="match status" value="1"/>
</dbReference>
<name>A0A5E7C3C8_PSEFL</name>
<proteinExistence type="predicted"/>
<organism evidence="2 3">
    <name type="scientific">Pseudomonas fluorescens</name>
    <dbReference type="NCBI Taxonomy" id="294"/>
    <lineage>
        <taxon>Bacteria</taxon>
        <taxon>Pseudomonadati</taxon>
        <taxon>Pseudomonadota</taxon>
        <taxon>Gammaproteobacteria</taxon>
        <taxon>Pseudomonadales</taxon>
        <taxon>Pseudomonadaceae</taxon>
        <taxon>Pseudomonas</taxon>
    </lineage>
</organism>
<accession>A0A5E7C3C8</accession>
<dbReference type="AlphaFoldDB" id="A0A5E7C3C8"/>
<dbReference type="InterPro" id="IPR053864">
    <property type="entry name" value="DUF6933"/>
</dbReference>
<sequence>MLIFNCTEAASNFFSRIHKGKKITPVEKPPSSIIEDDLPDELAELWLVHAKTVQRKHVLYVIHVQTRYCMIFADAKKADVAGFVQRFTERWMNGLMRDALHHDALQWVGDTAMLDRIAESCRQYKLYKRGHRSAQGHLGEIAWIFEDYAAEWGCLPPDEIMAGRFDAKMNGFIRGNKSVKGYLVPDEEMMAHWMRQYCGLDESVIQDARNRRDEVKREIRELEAAHEQQDQPLQ</sequence>
<feature type="domain" description="DUF6933" evidence="1">
    <location>
        <begin position="22"/>
        <end position="188"/>
    </location>
</feature>
<evidence type="ECO:0000313" key="3">
    <source>
        <dbReference type="Proteomes" id="UP000409037"/>
    </source>
</evidence>
<dbReference type="EMBL" id="CABVHU010000003">
    <property type="protein sequence ID" value="VVN90661.1"/>
    <property type="molecule type" value="Genomic_DNA"/>
</dbReference>
<dbReference type="RefSeq" id="WP_150797580.1">
    <property type="nucleotide sequence ID" value="NZ_CABVHU010000003.1"/>
</dbReference>
<gene>
    <name evidence="2" type="ORF">PS833_01853</name>
</gene>
<protein>
    <recommendedName>
        <fullName evidence="1">DUF6933 domain-containing protein</fullName>
    </recommendedName>
</protein>
<dbReference type="Proteomes" id="UP000409037">
    <property type="component" value="Unassembled WGS sequence"/>
</dbReference>
<evidence type="ECO:0000313" key="2">
    <source>
        <dbReference type="EMBL" id="VVN90661.1"/>
    </source>
</evidence>